<keyword evidence="8" id="KW-1185">Reference proteome</keyword>
<evidence type="ECO:0000259" key="6">
    <source>
        <dbReference type="Pfam" id="PF17678"/>
    </source>
</evidence>
<accession>A0ABT6RH64</accession>
<feature type="signal peptide" evidence="4">
    <location>
        <begin position="1"/>
        <end position="19"/>
    </location>
</feature>
<dbReference type="Gene3D" id="2.70.98.10">
    <property type="match status" value="1"/>
</dbReference>
<proteinExistence type="predicted"/>
<gene>
    <name evidence="7" type="ORF">QJ048_19125</name>
</gene>
<dbReference type="InterPro" id="IPR008928">
    <property type="entry name" value="6-hairpin_glycosidase_sf"/>
</dbReference>
<feature type="chain" id="PRO_5045289585" evidence="4">
    <location>
        <begin position="20"/>
        <end position="735"/>
    </location>
</feature>
<comment type="subunit">
    <text evidence="2">Monomer.</text>
</comment>
<feature type="domain" description="Glycosyl hydrolase family 92" evidence="5">
    <location>
        <begin position="261"/>
        <end position="720"/>
    </location>
</feature>
<evidence type="ECO:0000259" key="5">
    <source>
        <dbReference type="Pfam" id="PF07971"/>
    </source>
</evidence>
<evidence type="ECO:0000256" key="4">
    <source>
        <dbReference type="SAM" id="SignalP"/>
    </source>
</evidence>
<dbReference type="PANTHER" id="PTHR12143">
    <property type="entry name" value="PEPTIDE N-GLYCANASE PNGASE -RELATED"/>
    <property type="match status" value="1"/>
</dbReference>
<feature type="domain" description="Glycosyl hydrolase family 92 N-terminal" evidence="6">
    <location>
        <begin position="25"/>
        <end position="251"/>
    </location>
</feature>
<dbReference type="EMBL" id="JASBRG010000007">
    <property type="protein sequence ID" value="MDI3321912.1"/>
    <property type="molecule type" value="Genomic_DNA"/>
</dbReference>
<dbReference type="NCBIfam" id="TIGR01180">
    <property type="entry name" value="aman2_put"/>
    <property type="match status" value="1"/>
</dbReference>
<dbReference type="Gene3D" id="1.20.1610.10">
    <property type="entry name" value="alpha-1,2-mannosidases domains"/>
    <property type="match status" value="1"/>
</dbReference>
<dbReference type="SUPFAM" id="SSF48208">
    <property type="entry name" value="Six-hairpin glycosidases"/>
    <property type="match status" value="1"/>
</dbReference>
<evidence type="ECO:0000313" key="8">
    <source>
        <dbReference type="Proteomes" id="UP001226434"/>
    </source>
</evidence>
<dbReference type="Pfam" id="PF17678">
    <property type="entry name" value="Glyco_hydro_92N"/>
    <property type="match status" value="1"/>
</dbReference>
<dbReference type="InterPro" id="IPR014718">
    <property type="entry name" value="GH-type_carb-bd"/>
</dbReference>
<dbReference type="Proteomes" id="UP001226434">
    <property type="component" value="Unassembled WGS sequence"/>
</dbReference>
<dbReference type="Pfam" id="PF07971">
    <property type="entry name" value="Glyco_hydro_92"/>
    <property type="match status" value="1"/>
</dbReference>
<dbReference type="InterPro" id="IPR005887">
    <property type="entry name" value="GH92_a_mannosidase_put"/>
</dbReference>
<dbReference type="InterPro" id="IPR041371">
    <property type="entry name" value="GH92_N"/>
</dbReference>
<evidence type="ECO:0000256" key="1">
    <source>
        <dbReference type="ARBA" id="ARBA00001913"/>
    </source>
</evidence>
<dbReference type="PANTHER" id="PTHR12143:SF39">
    <property type="entry name" value="SECRETED PROTEIN"/>
    <property type="match status" value="1"/>
</dbReference>
<keyword evidence="7" id="KW-0326">Glycosidase</keyword>
<keyword evidence="4" id="KW-0732">Signal</keyword>
<sequence length="735" mass="82615">MKKTILYLFTVLYILPGFGQPATHYVDPFIGTGAHGHTYPGATVPFGMIQLSPDNGEQGWDWVSGYHYTSSTITGFSHTHLTGTGIGDLCDISVLPVVGEPADTAKLFSGFSHSTEVATPGYYKVHLDKYNINAELTTGLRYGVHRYTFPASDRAMIRFDLGFAINWDKPTDTYFKKINDSTFVGYRFSTGWAKDQRVYFAVRLNKPVKELVLFGNGQITNTQEVTAQKTIACLMFSTLQNEKVEMKVALSFANIEGAMNELNQCSKTNFERTREAALAMWETELSKVKVTTSDENLKRIFYTALYHAYQAPTVFNDVNGNYKGVNGKVEHSDRTVYSTHSLWDVFRAESPLFTILQTNRVSDIINSYLDFYKQHGQLPVWDLAFNETDCMTGYHAIPIVADAIMKNIPGIDVNLAYEAMMKSAMQNIRGTDVYRQYGYIPYDKAGTSVTSTYEYAYDDWCIAQVAKKLGKTTDYNTFMKRSQSWKELFDVSIGFARPKTSDGKWVEPFDPVYSEHDFGKAAFTEGNSWQHSWFVPQDVQGLINAFGGEAKFIKKLDSLFIISSQITGENVSPDISGLIGQYAHGNEPSHHTIYLYNYAGAAYKTAEKADQVMRDLYTSKVDGLCGNEDCGQMSAWYVFSSLGFYPVNAASGNYVFGRPMFNKVELSLSSGKKFIIEAKNNSSKNKYIQSATLNGKQYSKTYFTHKDIINGGKLVFVMGPQPNYKYGAEKKDRPF</sequence>
<dbReference type="Gene3D" id="1.20.1050.60">
    <property type="entry name" value="alpha-1,2-mannosidase"/>
    <property type="match status" value="1"/>
</dbReference>
<name>A0ABT6RH64_9BACT</name>
<comment type="cofactor">
    <cofactor evidence="1">
        <name>Ca(2+)</name>
        <dbReference type="ChEBI" id="CHEBI:29108"/>
    </cofactor>
</comment>
<dbReference type="RefSeq" id="WP_282336018.1">
    <property type="nucleotide sequence ID" value="NZ_JASBRG010000007.1"/>
</dbReference>
<evidence type="ECO:0000256" key="3">
    <source>
        <dbReference type="ARBA" id="ARBA00022837"/>
    </source>
</evidence>
<keyword evidence="3" id="KW-0106">Calcium</keyword>
<organism evidence="7 8">
    <name type="scientific">Pinibacter soli</name>
    <dbReference type="NCBI Taxonomy" id="3044211"/>
    <lineage>
        <taxon>Bacteria</taxon>
        <taxon>Pseudomonadati</taxon>
        <taxon>Bacteroidota</taxon>
        <taxon>Chitinophagia</taxon>
        <taxon>Chitinophagales</taxon>
        <taxon>Chitinophagaceae</taxon>
        <taxon>Pinibacter</taxon>
    </lineage>
</organism>
<protein>
    <submittedName>
        <fullName evidence="7">GH92 family glycosyl hydrolase</fullName>
        <ecNumber evidence="7">3.2.1.-</ecNumber>
    </submittedName>
</protein>
<dbReference type="GO" id="GO:0016798">
    <property type="term" value="F:hydrolase activity, acting on glycosyl bonds"/>
    <property type="evidence" value="ECO:0007669"/>
    <property type="project" value="UniProtKB-KW"/>
</dbReference>
<evidence type="ECO:0000256" key="2">
    <source>
        <dbReference type="ARBA" id="ARBA00011245"/>
    </source>
</evidence>
<reference evidence="7 8" key="1">
    <citation type="submission" date="2023-05" db="EMBL/GenBank/DDBJ databases">
        <title>Genome sequence of Pinibacter sp. MAH-24.</title>
        <authorList>
            <person name="Huq M.A."/>
        </authorList>
    </citation>
    <scope>NUCLEOTIDE SEQUENCE [LARGE SCALE GENOMIC DNA]</scope>
    <source>
        <strain evidence="7 8">MAH-24</strain>
    </source>
</reference>
<dbReference type="InterPro" id="IPR012939">
    <property type="entry name" value="Glyco_hydro_92"/>
</dbReference>
<keyword evidence="7" id="KW-0378">Hydrolase</keyword>
<evidence type="ECO:0000313" key="7">
    <source>
        <dbReference type="EMBL" id="MDI3321912.1"/>
    </source>
</evidence>
<dbReference type="InterPro" id="IPR050883">
    <property type="entry name" value="PNGase"/>
</dbReference>
<dbReference type="Gene3D" id="3.30.2080.10">
    <property type="entry name" value="GH92 mannosidase domain"/>
    <property type="match status" value="1"/>
</dbReference>
<comment type="caution">
    <text evidence="7">The sequence shown here is derived from an EMBL/GenBank/DDBJ whole genome shotgun (WGS) entry which is preliminary data.</text>
</comment>
<dbReference type="EC" id="3.2.1.-" evidence="7"/>